<evidence type="ECO:0000313" key="1">
    <source>
        <dbReference type="EMBL" id="KKL48268.1"/>
    </source>
</evidence>
<dbReference type="EMBL" id="LAZR01033374">
    <property type="protein sequence ID" value="KKL48268.1"/>
    <property type="molecule type" value="Genomic_DNA"/>
</dbReference>
<comment type="caution">
    <text evidence="1">The sequence shown here is derived from an EMBL/GenBank/DDBJ whole genome shotgun (WGS) entry which is preliminary data.</text>
</comment>
<sequence length="140" mass="15455">MSQSDPQEMPLHAQVAEKVFGQEVEIRNLAPRDRHGYPEPTWCYDSRGLTSVPVPIPRYDKDMNEAAKVVERMFELGYGLCHVSNNLSEVYGDGTPGFRCAFSNVPSSSWRVHVVLAAAICLTAIDTLAKQDEEGDAVDG</sequence>
<organism evidence="1">
    <name type="scientific">marine sediment metagenome</name>
    <dbReference type="NCBI Taxonomy" id="412755"/>
    <lineage>
        <taxon>unclassified sequences</taxon>
        <taxon>metagenomes</taxon>
        <taxon>ecological metagenomes</taxon>
    </lineage>
</organism>
<proteinExistence type="predicted"/>
<name>A0A0F9CG27_9ZZZZ</name>
<dbReference type="AlphaFoldDB" id="A0A0F9CG27"/>
<protein>
    <submittedName>
        <fullName evidence="1">Uncharacterized protein</fullName>
    </submittedName>
</protein>
<dbReference type="Gene3D" id="3.30.2120.10">
    <property type="entry name" value="Bacillus phage protein-like"/>
    <property type="match status" value="1"/>
</dbReference>
<reference evidence="1" key="1">
    <citation type="journal article" date="2015" name="Nature">
        <title>Complex archaea that bridge the gap between prokaryotes and eukaryotes.</title>
        <authorList>
            <person name="Spang A."/>
            <person name="Saw J.H."/>
            <person name="Jorgensen S.L."/>
            <person name="Zaremba-Niedzwiedzka K."/>
            <person name="Martijn J."/>
            <person name="Lind A.E."/>
            <person name="van Eijk R."/>
            <person name="Schleper C."/>
            <person name="Guy L."/>
            <person name="Ettema T.J."/>
        </authorList>
    </citation>
    <scope>NUCLEOTIDE SEQUENCE</scope>
</reference>
<accession>A0A0F9CG27</accession>
<dbReference type="InterPro" id="IPR028985">
    <property type="entry name" value="Bacillus_phage_prot-like"/>
</dbReference>
<gene>
    <name evidence="1" type="ORF">LCGC14_2327210</name>
</gene>